<feature type="domain" description="C2H2-type" evidence="2">
    <location>
        <begin position="701"/>
        <end position="728"/>
    </location>
</feature>
<dbReference type="SMART" id="SM00355">
    <property type="entry name" value="ZnF_C2H2"/>
    <property type="match status" value="2"/>
</dbReference>
<comment type="caution">
    <text evidence="3">The sequence shown here is derived from an EMBL/GenBank/DDBJ whole genome shotgun (WGS) entry which is preliminary data.</text>
</comment>
<evidence type="ECO:0000313" key="4">
    <source>
        <dbReference type="Proteomes" id="UP000813461"/>
    </source>
</evidence>
<dbReference type="PANTHER" id="PTHR10039">
    <property type="entry name" value="AMELOGENIN"/>
    <property type="match status" value="1"/>
</dbReference>
<organism evidence="3 4">
    <name type="scientific">Paraphoma chrysanthemicola</name>
    <dbReference type="NCBI Taxonomy" id="798071"/>
    <lineage>
        <taxon>Eukaryota</taxon>
        <taxon>Fungi</taxon>
        <taxon>Dikarya</taxon>
        <taxon>Ascomycota</taxon>
        <taxon>Pezizomycotina</taxon>
        <taxon>Dothideomycetes</taxon>
        <taxon>Pleosporomycetidae</taxon>
        <taxon>Pleosporales</taxon>
        <taxon>Pleosporineae</taxon>
        <taxon>Phaeosphaeriaceae</taxon>
        <taxon>Paraphoma</taxon>
    </lineage>
</organism>
<feature type="compositionally biased region" description="Polar residues" evidence="1">
    <location>
        <begin position="14"/>
        <end position="23"/>
    </location>
</feature>
<evidence type="ECO:0000313" key="3">
    <source>
        <dbReference type="EMBL" id="KAH7092161.1"/>
    </source>
</evidence>
<dbReference type="Proteomes" id="UP000813461">
    <property type="component" value="Unassembled WGS sequence"/>
</dbReference>
<accession>A0A8K0W1T3</accession>
<sequence>MASAFRPSLAPAPHSNNPTTNTSFAATLTPQARRTFQDSFDHFERTVQKHSRTDGREFTDTTLRDVRDAAKQIEGQLAARQCLRNMKRLEPLLNGLEAYSKVLEVLCNGTPFVSWIWLATDHISAFEKLIRAYGQIADFMPRFDRLSKALIGEPDFQQALAVVYSDILEFHRHSYKFFRRNAGWLCFFKSSWGQFEGRFNCLLESLTRHAKLVDQEANAYLISETLHWRKEALDSVAKVEKERSTMQLVAALAWLGLDTQFTVLYCFYSYTISNVYPDPVVFILATLISQILRQRVDLAAYVYEEFVAEARTLSIKDLLVLMTNLLPQLAMPRILVDGIDECIRYDVSGRPHDLTPVREVLTTLLRLEIPIQGSTPPKMLIVSRDILQIIGVLSKKPKVSLDEESDDVKAGIRCFTQKQLGEIKQNLDDLAGIDIVLKEVESSIVEKSQGMYLWVRLVLAQLEVDAYNLDDLETAVAIMPHTLHDFRIVSRISLLPTLSRERACTILNWMVCSRRPMRVTELQDAIVFATSSSVLTPRSKLPGSIIDLCRPLIQTHADGQVSFVHFTVQEGERSHEIETIMHRVLDSISTLHEEGSDQVQDPSLDAQQLSLRLQPQIKHLMHDRRIFYFLCHYVRHQHNTKLHFADKKTLEDRIHRDPTPFGRVQVEYASRVEVLLSAAEFPGLSSAHLTAFKTLHAPFAFTCRFPGCTDIVSGFATHAARIQHEKSHTPPLLCTHSGCKYTLSFTSIRSLRQHIRDFHTAAPVRIRSSVRSHTAESS</sequence>
<name>A0A8K0W1T3_9PLEO</name>
<dbReference type="EMBL" id="JAGMVJ010000003">
    <property type="protein sequence ID" value="KAH7092161.1"/>
    <property type="molecule type" value="Genomic_DNA"/>
</dbReference>
<dbReference type="OrthoDB" id="7464126at2759"/>
<dbReference type="Pfam" id="PF24809">
    <property type="entry name" value="DUF7708"/>
    <property type="match status" value="1"/>
</dbReference>
<dbReference type="PANTHER" id="PTHR10039:SF14">
    <property type="entry name" value="NACHT DOMAIN-CONTAINING PROTEIN"/>
    <property type="match status" value="1"/>
</dbReference>
<dbReference type="InterPro" id="IPR013087">
    <property type="entry name" value="Znf_C2H2_type"/>
</dbReference>
<feature type="domain" description="C2H2-type" evidence="2">
    <location>
        <begin position="732"/>
        <end position="759"/>
    </location>
</feature>
<dbReference type="Pfam" id="PF22939">
    <property type="entry name" value="WHD_GPIID"/>
    <property type="match status" value="1"/>
</dbReference>
<reference evidence="3" key="1">
    <citation type="journal article" date="2021" name="Nat. Commun.">
        <title>Genetic determinants of endophytism in the Arabidopsis root mycobiome.</title>
        <authorList>
            <person name="Mesny F."/>
            <person name="Miyauchi S."/>
            <person name="Thiergart T."/>
            <person name="Pickel B."/>
            <person name="Atanasova L."/>
            <person name="Karlsson M."/>
            <person name="Huettel B."/>
            <person name="Barry K.W."/>
            <person name="Haridas S."/>
            <person name="Chen C."/>
            <person name="Bauer D."/>
            <person name="Andreopoulos W."/>
            <person name="Pangilinan J."/>
            <person name="LaButti K."/>
            <person name="Riley R."/>
            <person name="Lipzen A."/>
            <person name="Clum A."/>
            <person name="Drula E."/>
            <person name="Henrissat B."/>
            <person name="Kohler A."/>
            <person name="Grigoriev I.V."/>
            <person name="Martin F.M."/>
            <person name="Hacquard S."/>
        </authorList>
    </citation>
    <scope>NUCLEOTIDE SEQUENCE</scope>
    <source>
        <strain evidence="3">MPI-SDFR-AT-0120</strain>
    </source>
</reference>
<feature type="non-terminal residue" evidence="3">
    <location>
        <position position="778"/>
    </location>
</feature>
<evidence type="ECO:0000256" key="1">
    <source>
        <dbReference type="SAM" id="MobiDB-lite"/>
    </source>
</evidence>
<protein>
    <recommendedName>
        <fullName evidence="2">C2H2-type domain-containing protein</fullName>
    </recommendedName>
</protein>
<dbReference type="InterPro" id="IPR056125">
    <property type="entry name" value="DUF7708"/>
</dbReference>
<feature type="region of interest" description="Disordered" evidence="1">
    <location>
        <begin position="1"/>
        <end position="23"/>
    </location>
</feature>
<proteinExistence type="predicted"/>
<dbReference type="AlphaFoldDB" id="A0A8K0W1T3"/>
<gene>
    <name evidence="3" type="ORF">FB567DRAFT_434738</name>
</gene>
<dbReference type="InterPro" id="IPR054471">
    <property type="entry name" value="GPIID_WHD"/>
</dbReference>
<keyword evidence="4" id="KW-1185">Reference proteome</keyword>
<evidence type="ECO:0000259" key="2">
    <source>
        <dbReference type="SMART" id="SM00355"/>
    </source>
</evidence>